<dbReference type="GO" id="GO:0008270">
    <property type="term" value="F:zinc ion binding"/>
    <property type="evidence" value="ECO:0007669"/>
    <property type="project" value="UniProtKB-KW"/>
</dbReference>
<dbReference type="GeneID" id="115577772"/>
<gene>
    <name evidence="5" type="primary">znf414</name>
</gene>
<proteinExistence type="predicted"/>
<evidence type="ECO:0000256" key="3">
    <source>
        <dbReference type="SAM" id="SignalP"/>
    </source>
</evidence>
<evidence type="ECO:0000256" key="1">
    <source>
        <dbReference type="PROSITE-ProRule" id="PRU00042"/>
    </source>
</evidence>
<dbReference type="Ensembl" id="ENSSAUT00010011698.1">
    <property type="protein sequence ID" value="ENSSAUP00010010997.1"/>
    <property type="gene ID" value="ENSSAUG00010005311.1"/>
</dbReference>
<evidence type="ECO:0000313" key="6">
    <source>
        <dbReference type="Proteomes" id="UP000472265"/>
    </source>
</evidence>
<dbReference type="InterPro" id="IPR013087">
    <property type="entry name" value="Znf_C2H2_type"/>
</dbReference>
<dbReference type="AlphaFoldDB" id="A0A671UB63"/>
<evidence type="ECO:0000256" key="2">
    <source>
        <dbReference type="SAM" id="MobiDB-lite"/>
    </source>
</evidence>
<keyword evidence="1" id="KW-0862">Zinc</keyword>
<dbReference type="CTD" id="84330"/>
<keyword evidence="3" id="KW-0732">Signal</keyword>
<dbReference type="InParanoid" id="A0A671UB63"/>
<feature type="region of interest" description="Disordered" evidence="2">
    <location>
        <begin position="320"/>
        <end position="340"/>
    </location>
</feature>
<reference evidence="5" key="1">
    <citation type="submission" date="2025-08" db="UniProtKB">
        <authorList>
            <consortium name="Ensembl"/>
        </authorList>
    </citation>
    <scope>IDENTIFICATION</scope>
</reference>
<feature type="compositionally biased region" description="Polar residues" evidence="2">
    <location>
        <begin position="327"/>
        <end position="340"/>
    </location>
</feature>
<evidence type="ECO:0000259" key="4">
    <source>
        <dbReference type="PROSITE" id="PS50157"/>
    </source>
</evidence>
<evidence type="ECO:0000313" key="5">
    <source>
        <dbReference type="Ensembl" id="ENSSAUP00010010997.1"/>
    </source>
</evidence>
<dbReference type="OMA" id="HIRDHEI"/>
<keyword evidence="6" id="KW-1185">Reference proteome</keyword>
<feature type="signal peptide" evidence="3">
    <location>
        <begin position="1"/>
        <end position="17"/>
    </location>
</feature>
<feature type="region of interest" description="Disordered" evidence="2">
    <location>
        <begin position="185"/>
        <end position="220"/>
    </location>
</feature>
<dbReference type="Proteomes" id="UP000472265">
    <property type="component" value="Unassembled WGS sequence"/>
</dbReference>
<dbReference type="OrthoDB" id="8730587at2759"/>
<dbReference type="PROSITE" id="PS00028">
    <property type="entry name" value="ZINC_FINGER_C2H2_1"/>
    <property type="match status" value="3"/>
</dbReference>
<keyword evidence="1" id="KW-0863">Zinc-finger</keyword>
<feature type="compositionally biased region" description="Polar residues" evidence="2">
    <location>
        <begin position="255"/>
        <end position="264"/>
    </location>
</feature>
<sequence length="340" mass="36918">MVLIVYLCVSFVDVGSAALNYSGTMMCADNRENGSGGNKRTPCPLHGCKRVYTDLAALENHIREHGISAQSLPGKVLLCSTVGCDGSFPNMQKLMEHMRHHHKPNIFFLCESCRTKLRSYRGLLTHLHTCSKMPRGKTKSTEPMPPPATAVTNPNITPMFMDKNPPLLDSISTPQELSFQILNPEGSFPAAVPEPDSAEPPLLGPPFLSNPEISPPQLAPQQPIEVAPQPQLKKVALPHSLNVVGPSAAPDLADNQGQHQTQTRSPGSAPHSPPGSSAVWKKNQGMACNRRILWEHTKGRYTCVQCGHSVTNRKEMTQHINTHHSSNKPAEDTGSSATST</sequence>
<reference evidence="5" key="2">
    <citation type="submission" date="2025-09" db="UniProtKB">
        <authorList>
            <consortium name="Ensembl"/>
        </authorList>
    </citation>
    <scope>IDENTIFICATION</scope>
</reference>
<dbReference type="SMART" id="SM00355">
    <property type="entry name" value="ZnF_C2H2"/>
    <property type="match status" value="3"/>
</dbReference>
<organism evidence="5 6">
    <name type="scientific">Sparus aurata</name>
    <name type="common">Gilthead sea bream</name>
    <dbReference type="NCBI Taxonomy" id="8175"/>
    <lineage>
        <taxon>Eukaryota</taxon>
        <taxon>Metazoa</taxon>
        <taxon>Chordata</taxon>
        <taxon>Craniata</taxon>
        <taxon>Vertebrata</taxon>
        <taxon>Euteleostomi</taxon>
        <taxon>Actinopterygii</taxon>
        <taxon>Neopterygii</taxon>
        <taxon>Teleostei</taxon>
        <taxon>Neoteleostei</taxon>
        <taxon>Acanthomorphata</taxon>
        <taxon>Eupercaria</taxon>
        <taxon>Spariformes</taxon>
        <taxon>Sparidae</taxon>
        <taxon>Sparus</taxon>
    </lineage>
</organism>
<dbReference type="PANTHER" id="PTHR21695:SF0">
    <property type="entry name" value="ZINC FINGER PROTEIN 414"/>
    <property type="match status" value="1"/>
</dbReference>
<dbReference type="InterPro" id="IPR031799">
    <property type="entry name" value="Znf-C2H2_ribbon"/>
</dbReference>
<dbReference type="PANTHER" id="PTHR21695">
    <property type="entry name" value="ZINC FINGER PROTEIN 414"/>
    <property type="match status" value="1"/>
</dbReference>
<feature type="region of interest" description="Disordered" evidence="2">
    <location>
        <begin position="133"/>
        <end position="157"/>
    </location>
</feature>
<keyword evidence="1" id="KW-0479">Metal-binding</keyword>
<dbReference type="RefSeq" id="XP_030266520.1">
    <property type="nucleotide sequence ID" value="XM_030410660.1"/>
</dbReference>
<dbReference type="Pfam" id="PF15909">
    <property type="entry name" value="zf-C2H2_8"/>
    <property type="match status" value="1"/>
</dbReference>
<accession>A0A671UB63</accession>
<dbReference type="InterPro" id="IPR039882">
    <property type="entry name" value="ZN414"/>
</dbReference>
<dbReference type="Gene3D" id="3.30.160.60">
    <property type="entry name" value="Classic Zinc Finger"/>
    <property type="match status" value="2"/>
</dbReference>
<feature type="region of interest" description="Disordered" evidence="2">
    <location>
        <begin position="242"/>
        <end position="281"/>
    </location>
</feature>
<dbReference type="PROSITE" id="PS50157">
    <property type="entry name" value="ZINC_FINGER_C2H2_2"/>
    <property type="match status" value="1"/>
</dbReference>
<dbReference type="GeneTree" id="ENSGT00390000006876"/>
<feature type="compositionally biased region" description="Low complexity" evidence="2">
    <location>
        <begin position="265"/>
        <end position="278"/>
    </location>
</feature>
<name>A0A671UB63_SPAAU</name>
<feature type="domain" description="C2H2-type" evidence="4">
    <location>
        <begin position="301"/>
        <end position="329"/>
    </location>
</feature>
<protein>
    <submittedName>
        <fullName evidence="5">Zinc finger protein 414</fullName>
    </submittedName>
</protein>
<feature type="chain" id="PRO_5025647542" evidence="3">
    <location>
        <begin position="18"/>
        <end position="340"/>
    </location>
</feature>